<dbReference type="RefSeq" id="WP_129232882.1">
    <property type="nucleotide sequence ID" value="NZ_SDPL01000001.1"/>
</dbReference>
<evidence type="ECO:0000259" key="2">
    <source>
        <dbReference type="PROSITE" id="PS50076"/>
    </source>
</evidence>
<comment type="caution">
    <text evidence="3">The sequence shown here is derived from an EMBL/GenBank/DDBJ whole genome shotgun (WGS) entry which is preliminary data.</text>
</comment>
<name>A0A4Q2K033_9MICO</name>
<feature type="transmembrane region" description="Helical" evidence="1">
    <location>
        <begin position="80"/>
        <end position="103"/>
    </location>
</feature>
<keyword evidence="1" id="KW-0472">Membrane</keyword>
<keyword evidence="1" id="KW-1133">Transmembrane helix</keyword>
<feature type="domain" description="J" evidence="2">
    <location>
        <begin position="4"/>
        <end position="68"/>
    </location>
</feature>
<dbReference type="Pfam" id="PF00226">
    <property type="entry name" value="DnaJ"/>
    <property type="match status" value="1"/>
</dbReference>
<dbReference type="Proteomes" id="UP000292881">
    <property type="component" value="Unassembled WGS sequence"/>
</dbReference>
<dbReference type="EMBL" id="SDPL01000001">
    <property type="protein sequence ID" value="RXZ51908.1"/>
    <property type="molecule type" value="Genomic_DNA"/>
</dbReference>
<dbReference type="InterPro" id="IPR001623">
    <property type="entry name" value="DnaJ_domain"/>
</dbReference>
<proteinExistence type="predicted"/>
<feature type="transmembrane region" description="Helical" evidence="1">
    <location>
        <begin position="123"/>
        <end position="143"/>
    </location>
</feature>
<gene>
    <name evidence="3" type="ORF">ESO86_00175</name>
</gene>
<dbReference type="AlphaFoldDB" id="A0A4Q2K033"/>
<feature type="transmembrane region" description="Helical" evidence="1">
    <location>
        <begin position="150"/>
        <end position="170"/>
    </location>
</feature>
<evidence type="ECO:0000313" key="4">
    <source>
        <dbReference type="Proteomes" id="UP000292881"/>
    </source>
</evidence>
<evidence type="ECO:0000256" key="1">
    <source>
        <dbReference type="SAM" id="Phobius"/>
    </source>
</evidence>
<dbReference type="OrthoDB" id="3661391at2"/>
<dbReference type="SUPFAM" id="SSF46565">
    <property type="entry name" value="Chaperone J-domain"/>
    <property type="match status" value="1"/>
</dbReference>
<dbReference type="InterPro" id="IPR036869">
    <property type="entry name" value="J_dom_sf"/>
</dbReference>
<reference evidence="3 4" key="1">
    <citation type="submission" date="2019-01" db="EMBL/GenBank/DDBJ databases">
        <authorList>
            <person name="Li J."/>
        </authorList>
    </citation>
    <scope>NUCLEOTIDE SEQUENCE [LARGE SCALE GENOMIC DNA]</scope>
    <source>
        <strain evidence="3 4">CGMCC 4.7180</strain>
    </source>
</reference>
<feature type="transmembrane region" description="Helical" evidence="1">
    <location>
        <begin position="176"/>
        <end position="199"/>
    </location>
</feature>
<dbReference type="Gene3D" id="1.10.287.110">
    <property type="entry name" value="DnaJ domain"/>
    <property type="match status" value="1"/>
</dbReference>
<accession>A0A4Q2K033</accession>
<protein>
    <recommendedName>
        <fullName evidence="2">J domain-containing protein</fullName>
    </recommendedName>
</protein>
<sequence>MRGDLYRSLGVDRYASAETIARAATERAFATHPDLAGSRRTRREHRRVLDAGRVLTDPDRRRAYDERCGRGEGRRRAGGWVRAVLAILIPAVLVVASAVAMSVSSSRLAVIEVEPATAIVRLTGAQLAYAAFVLGAIVAFVPSRRMVRRGFLGMIIASAASTPMLTSAATTDMTDAATTAFMITGALLLGAAAVVGGAMTRHFARAFARWRWARLVRMAEDGGHGILYIERAEHARERSRVLALDYATGEWVEEDLWGRAAQGCWQLVDRNRGVLLTRRVRVGQRDIAR</sequence>
<dbReference type="PROSITE" id="PS50076">
    <property type="entry name" value="DNAJ_2"/>
    <property type="match status" value="1"/>
</dbReference>
<keyword evidence="4" id="KW-1185">Reference proteome</keyword>
<organism evidence="3 4">
    <name type="scientific">Agromyces binzhouensis</name>
    <dbReference type="NCBI Taxonomy" id="1817495"/>
    <lineage>
        <taxon>Bacteria</taxon>
        <taxon>Bacillati</taxon>
        <taxon>Actinomycetota</taxon>
        <taxon>Actinomycetes</taxon>
        <taxon>Micrococcales</taxon>
        <taxon>Microbacteriaceae</taxon>
        <taxon>Agromyces</taxon>
    </lineage>
</organism>
<evidence type="ECO:0000313" key="3">
    <source>
        <dbReference type="EMBL" id="RXZ51908.1"/>
    </source>
</evidence>
<keyword evidence="1" id="KW-0812">Transmembrane</keyword>